<evidence type="ECO:0000256" key="4">
    <source>
        <dbReference type="ARBA" id="ARBA00022691"/>
    </source>
</evidence>
<name>A0AAV9I9N5_9RHOD</name>
<dbReference type="AlphaFoldDB" id="A0AAV9I9N5"/>
<dbReference type="Gene3D" id="3.40.50.150">
    <property type="entry name" value="Vaccinia Virus protein VP39"/>
    <property type="match status" value="1"/>
</dbReference>
<reference evidence="6 7" key="1">
    <citation type="submission" date="2022-07" db="EMBL/GenBank/DDBJ databases">
        <title>Genome-wide signatures of adaptation to extreme environments.</title>
        <authorList>
            <person name="Cho C.H."/>
            <person name="Yoon H.S."/>
        </authorList>
    </citation>
    <scope>NUCLEOTIDE SEQUENCE [LARGE SCALE GENOMIC DNA]</scope>
    <source>
        <strain evidence="6 7">108.79 E11</strain>
    </source>
</reference>
<accession>A0AAV9I9N5</accession>
<dbReference type="EMBL" id="JANCYU010000021">
    <property type="protein sequence ID" value="KAK4524109.1"/>
    <property type="molecule type" value="Genomic_DNA"/>
</dbReference>
<keyword evidence="4" id="KW-0949">S-adenosyl-L-methionine</keyword>
<evidence type="ECO:0000256" key="2">
    <source>
        <dbReference type="ARBA" id="ARBA00022603"/>
    </source>
</evidence>
<dbReference type="SUPFAM" id="SSF53335">
    <property type="entry name" value="S-adenosyl-L-methionine-dependent methyltransferases"/>
    <property type="match status" value="1"/>
</dbReference>
<evidence type="ECO:0000313" key="7">
    <source>
        <dbReference type="Proteomes" id="UP001300502"/>
    </source>
</evidence>
<keyword evidence="7" id="KW-1185">Reference proteome</keyword>
<dbReference type="CDD" id="cd02440">
    <property type="entry name" value="AdoMet_MTases"/>
    <property type="match status" value="1"/>
</dbReference>
<dbReference type="GO" id="GO:0005739">
    <property type="term" value="C:mitochondrion"/>
    <property type="evidence" value="ECO:0007669"/>
    <property type="project" value="TreeGrafter"/>
</dbReference>
<gene>
    <name evidence="6" type="ORF">GAYE_SCF01G2008</name>
</gene>
<dbReference type="InterPro" id="IPR013216">
    <property type="entry name" value="Methyltransf_11"/>
</dbReference>
<evidence type="ECO:0000259" key="5">
    <source>
        <dbReference type="Pfam" id="PF08241"/>
    </source>
</evidence>
<dbReference type="InterPro" id="IPR026170">
    <property type="entry name" value="FAM173A/B"/>
</dbReference>
<feature type="domain" description="Methyltransferase type 11" evidence="5">
    <location>
        <begin position="60"/>
        <end position="139"/>
    </location>
</feature>
<evidence type="ECO:0000256" key="3">
    <source>
        <dbReference type="ARBA" id="ARBA00022679"/>
    </source>
</evidence>
<evidence type="ECO:0000256" key="1">
    <source>
        <dbReference type="ARBA" id="ARBA00010633"/>
    </source>
</evidence>
<evidence type="ECO:0000313" key="6">
    <source>
        <dbReference type="EMBL" id="KAK4524109.1"/>
    </source>
</evidence>
<dbReference type="PANTHER" id="PTHR13610:SF9">
    <property type="entry name" value="FI06469P"/>
    <property type="match status" value="1"/>
</dbReference>
<protein>
    <recommendedName>
        <fullName evidence="5">Methyltransferase type 11 domain-containing protein</fullName>
    </recommendedName>
</protein>
<organism evidence="6 7">
    <name type="scientific">Galdieria yellowstonensis</name>
    <dbReference type="NCBI Taxonomy" id="3028027"/>
    <lineage>
        <taxon>Eukaryota</taxon>
        <taxon>Rhodophyta</taxon>
        <taxon>Bangiophyceae</taxon>
        <taxon>Galdieriales</taxon>
        <taxon>Galdieriaceae</taxon>
        <taxon>Galdieria</taxon>
    </lineage>
</organism>
<dbReference type="InterPro" id="IPR029063">
    <property type="entry name" value="SAM-dependent_MTases_sf"/>
</dbReference>
<dbReference type="Pfam" id="PF08241">
    <property type="entry name" value="Methyltransf_11"/>
    <property type="match status" value="1"/>
</dbReference>
<keyword evidence="3" id="KW-0808">Transferase</keyword>
<keyword evidence="2" id="KW-0489">Methyltransferase</keyword>
<sequence>MSLSQAVGILVGVHACFLPFLWCFKSAPFCPSTSVTVSTFLNICSEFTSRTMHPSKVKVVDLGSGSGTVLFAAAKKGYRCIGYERNPWLVAWTRAKASSQGLSSLVKVYHRSLFSADLSDVDIVYFFAVPSMLVDLERKLDRDLPKNRPILVASNGFSLPTWKYQQLKNGLYIYLRQPNHTTKNENSNDLF</sequence>
<dbReference type="PANTHER" id="PTHR13610">
    <property type="entry name" value="METHYLTRANSFERASE DOMAIN-CONTAINING PROTEIN"/>
    <property type="match status" value="1"/>
</dbReference>
<comment type="similarity">
    <text evidence="1">Belongs to the ANT/ATPSC lysine N-methyltransferase family.</text>
</comment>
<dbReference type="GO" id="GO:0016279">
    <property type="term" value="F:protein-lysine N-methyltransferase activity"/>
    <property type="evidence" value="ECO:0007669"/>
    <property type="project" value="InterPro"/>
</dbReference>
<dbReference type="GO" id="GO:0032259">
    <property type="term" value="P:methylation"/>
    <property type="evidence" value="ECO:0007669"/>
    <property type="project" value="UniProtKB-KW"/>
</dbReference>
<comment type="caution">
    <text evidence="6">The sequence shown here is derived from an EMBL/GenBank/DDBJ whole genome shotgun (WGS) entry which is preliminary data.</text>
</comment>
<dbReference type="GO" id="GO:1905706">
    <property type="term" value="P:regulation of mitochondrial ATP synthesis coupled proton transport"/>
    <property type="evidence" value="ECO:0007669"/>
    <property type="project" value="TreeGrafter"/>
</dbReference>
<proteinExistence type="inferred from homology"/>
<dbReference type="Proteomes" id="UP001300502">
    <property type="component" value="Unassembled WGS sequence"/>
</dbReference>